<protein>
    <submittedName>
        <fullName evidence="3">Glycosyltransferase</fullName>
    </submittedName>
</protein>
<dbReference type="PANTHER" id="PTHR34136">
    <property type="match status" value="1"/>
</dbReference>
<keyword evidence="1" id="KW-0328">Glycosyltransferase</keyword>
<evidence type="ECO:0000313" key="3">
    <source>
        <dbReference type="EMBL" id="PZQ19212.1"/>
    </source>
</evidence>
<evidence type="ECO:0000313" key="4">
    <source>
        <dbReference type="Proteomes" id="UP000249577"/>
    </source>
</evidence>
<evidence type="ECO:0000256" key="1">
    <source>
        <dbReference type="ARBA" id="ARBA00022676"/>
    </source>
</evidence>
<name>A0A2W5KQ36_ANCNO</name>
<dbReference type="NCBIfam" id="TIGR00696">
    <property type="entry name" value="wecG_tagA_cpsF"/>
    <property type="match status" value="1"/>
</dbReference>
<accession>A0A2W5KQ36</accession>
<organism evidence="3 4">
    <name type="scientific">Ancylobacter novellus</name>
    <name type="common">Thiobacillus novellus</name>
    <dbReference type="NCBI Taxonomy" id="921"/>
    <lineage>
        <taxon>Bacteria</taxon>
        <taxon>Pseudomonadati</taxon>
        <taxon>Pseudomonadota</taxon>
        <taxon>Alphaproteobacteria</taxon>
        <taxon>Hyphomicrobiales</taxon>
        <taxon>Xanthobacteraceae</taxon>
        <taxon>Ancylobacter</taxon>
    </lineage>
</organism>
<dbReference type="GO" id="GO:0016758">
    <property type="term" value="F:hexosyltransferase activity"/>
    <property type="evidence" value="ECO:0007669"/>
    <property type="project" value="TreeGrafter"/>
</dbReference>
<comment type="caution">
    <text evidence="3">The sequence shown here is derived from an EMBL/GenBank/DDBJ whole genome shotgun (WGS) entry which is preliminary data.</text>
</comment>
<dbReference type="PANTHER" id="PTHR34136:SF1">
    <property type="entry name" value="UDP-N-ACETYL-D-MANNOSAMINURONIC ACID TRANSFERASE"/>
    <property type="match status" value="1"/>
</dbReference>
<gene>
    <name evidence="3" type="ORF">DI565_02205</name>
</gene>
<dbReference type="InterPro" id="IPR004629">
    <property type="entry name" value="WecG_TagA_CpsF"/>
</dbReference>
<proteinExistence type="predicted"/>
<dbReference type="Pfam" id="PF03808">
    <property type="entry name" value="Glyco_tran_WecG"/>
    <property type="match status" value="1"/>
</dbReference>
<evidence type="ECO:0000256" key="2">
    <source>
        <dbReference type="ARBA" id="ARBA00022679"/>
    </source>
</evidence>
<dbReference type="Proteomes" id="UP000249577">
    <property type="component" value="Unassembled WGS sequence"/>
</dbReference>
<dbReference type="AlphaFoldDB" id="A0A2W5KQ36"/>
<reference evidence="3 4" key="1">
    <citation type="submission" date="2017-08" db="EMBL/GenBank/DDBJ databases">
        <title>Infants hospitalized years apart are colonized by the same room-sourced microbial strains.</title>
        <authorList>
            <person name="Brooks B."/>
            <person name="Olm M.R."/>
            <person name="Firek B.A."/>
            <person name="Baker R."/>
            <person name="Thomas B.C."/>
            <person name="Morowitz M.J."/>
            <person name="Banfield J.F."/>
        </authorList>
    </citation>
    <scope>NUCLEOTIDE SEQUENCE [LARGE SCALE GENOMIC DNA]</scope>
    <source>
        <strain evidence="3">S2_005_003_R2_43</strain>
    </source>
</reference>
<sequence length="272" mass="30319">MKQDSYSGPERRETQHFLRIGGLEIPYATRERAIAAIDRSFEGAGPIRVAFCNANTMLMALDSRDYAQSFSSFLVLNDGVGVDLCSRLFNGRPFEQNLNGTDFVPALLRESRHVFRIFLLGGKPGVAEEAAAKFAEDHPRHSVVGTRDGYFSDEETAHVVAEINRSGASLVLVALGNPRQEEFVAAHGKALEAEVVLMVGALFDFVAGRVVRAPKVMRAARAEWLFRFAQEPRRLGRRYTVDVVRFLAQIAWLKAMRKGLQSVTGRRLRPEP</sequence>
<dbReference type="EMBL" id="QFPN01000001">
    <property type="protein sequence ID" value="PZQ19212.1"/>
    <property type="molecule type" value="Genomic_DNA"/>
</dbReference>
<dbReference type="CDD" id="cd06533">
    <property type="entry name" value="Glyco_transf_WecG_TagA"/>
    <property type="match status" value="1"/>
</dbReference>
<keyword evidence="2 3" id="KW-0808">Transferase</keyword>